<dbReference type="FunCoup" id="A0A1Y1UR50">
    <property type="interactions" value="170"/>
</dbReference>
<dbReference type="GO" id="GO:0009088">
    <property type="term" value="P:threonine biosynthetic process"/>
    <property type="evidence" value="ECO:0007669"/>
    <property type="project" value="UniProtKB-ARBA"/>
</dbReference>
<dbReference type="Pfam" id="PF00696">
    <property type="entry name" value="AA_kinase"/>
    <property type="match status" value="1"/>
</dbReference>
<evidence type="ECO:0000256" key="7">
    <source>
        <dbReference type="SAM" id="MobiDB-lite"/>
    </source>
</evidence>
<dbReference type="GO" id="GO:0004072">
    <property type="term" value="F:aspartate kinase activity"/>
    <property type="evidence" value="ECO:0007669"/>
    <property type="project" value="UniProtKB-EC"/>
</dbReference>
<dbReference type="RefSeq" id="XP_021874212.1">
    <property type="nucleotide sequence ID" value="XM_022013121.1"/>
</dbReference>
<comment type="similarity">
    <text evidence="1">Belongs to the aspartokinase family.</text>
</comment>
<dbReference type="Gene3D" id="3.40.1160.10">
    <property type="entry name" value="Acetylglutamate kinase-like"/>
    <property type="match status" value="2"/>
</dbReference>
<evidence type="ECO:0000259" key="8">
    <source>
        <dbReference type="Pfam" id="PF00696"/>
    </source>
</evidence>
<feature type="domain" description="Aspartokinase ACT" evidence="9">
    <location>
        <begin position="547"/>
        <end position="605"/>
    </location>
</feature>
<dbReference type="OrthoDB" id="4323675at2759"/>
<dbReference type="InParanoid" id="A0A1Y1UR50"/>
<evidence type="ECO:0000313" key="10">
    <source>
        <dbReference type="EMBL" id="ORX40533.1"/>
    </source>
</evidence>
<dbReference type="STRING" id="4999.A0A1Y1UR50"/>
<dbReference type="EC" id="2.7.2.4" evidence="2"/>
<dbReference type="GO" id="GO:0005524">
    <property type="term" value="F:ATP binding"/>
    <property type="evidence" value="ECO:0007669"/>
    <property type="project" value="UniProtKB-KW"/>
</dbReference>
<dbReference type="GO" id="GO:0009089">
    <property type="term" value="P:lysine biosynthetic process via diaminopimelate"/>
    <property type="evidence" value="ECO:0007669"/>
    <property type="project" value="TreeGrafter"/>
</dbReference>
<dbReference type="PROSITE" id="PS00324">
    <property type="entry name" value="ASPARTOKINASE"/>
    <property type="match status" value="1"/>
</dbReference>
<dbReference type="SUPFAM" id="SSF55021">
    <property type="entry name" value="ACT-like"/>
    <property type="match status" value="2"/>
</dbReference>
<reference evidence="10 11" key="1">
    <citation type="submission" date="2017-03" db="EMBL/GenBank/DDBJ databases">
        <title>Widespread Adenine N6-methylation of Active Genes in Fungi.</title>
        <authorList>
            <consortium name="DOE Joint Genome Institute"/>
            <person name="Mondo S.J."/>
            <person name="Dannebaum R.O."/>
            <person name="Kuo R.C."/>
            <person name="Louie K.B."/>
            <person name="Bewick A.J."/>
            <person name="Labutti K."/>
            <person name="Haridas S."/>
            <person name="Kuo A."/>
            <person name="Salamov A."/>
            <person name="Ahrendt S.R."/>
            <person name="Lau R."/>
            <person name="Bowen B.P."/>
            <person name="Lipzen A."/>
            <person name="Sullivan W."/>
            <person name="Andreopoulos W.B."/>
            <person name="Clum A."/>
            <person name="Lindquist E."/>
            <person name="Daum C."/>
            <person name="Northen T.R."/>
            <person name="Ramamoorthy G."/>
            <person name="Schmitz R.J."/>
            <person name="Gryganskyi A."/>
            <person name="Culley D."/>
            <person name="Magnuson J."/>
            <person name="James T.Y."/>
            <person name="O'Malley M.A."/>
            <person name="Stajich J.E."/>
            <person name="Spatafora J.W."/>
            <person name="Visel A."/>
            <person name="Grigoriev I.V."/>
        </authorList>
    </citation>
    <scope>NUCLEOTIDE SEQUENCE [LARGE SCALE GENOMIC DNA]</scope>
    <source>
        <strain evidence="10 11">NRRL Y-17943</strain>
    </source>
</reference>
<dbReference type="NCBIfam" id="TIGR00657">
    <property type="entry name" value="asp_kinases"/>
    <property type="match status" value="1"/>
</dbReference>
<gene>
    <name evidence="10" type="ORF">BD324DRAFT_575299</name>
</gene>
<feature type="region of interest" description="Disordered" evidence="7">
    <location>
        <begin position="73"/>
        <end position="128"/>
    </location>
</feature>
<feature type="compositionally biased region" description="Basic and acidic residues" evidence="7">
    <location>
        <begin position="105"/>
        <end position="118"/>
    </location>
</feature>
<evidence type="ECO:0000256" key="2">
    <source>
        <dbReference type="ARBA" id="ARBA00013059"/>
    </source>
</evidence>
<dbReference type="Proteomes" id="UP000193218">
    <property type="component" value="Unassembled WGS sequence"/>
</dbReference>
<feature type="domain" description="Aspartate/glutamate/uridylate kinase" evidence="8">
    <location>
        <begin position="215"/>
        <end position="418"/>
    </location>
</feature>
<feature type="region of interest" description="Disordered" evidence="7">
    <location>
        <begin position="141"/>
        <end position="176"/>
    </location>
</feature>
<keyword evidence="11" id="KW-1185">Reference proteome</keyword>
<proteinExistence type="inferred from homology"/>
<dbReference type="InterPro" id="IPR054352">
    <property type="entry name" value="ACT_Aspartokinase"/>
</dbReference>
<evidence type="ECO:0000256" key="1">
    <source>
        <dbReference type="ARBA" id="ARBA00010122"/>
    </source>
</evidence>
<evidence type="ECO:0000256" key="4">
    <source>
        <dbReference type="ARBA" id="ARBA00022741"/>
    </source>
</evidence>
<keyword evidence="4" id="KW-0547">Nucleotide-binding</keyword>
<dbReference type="FunFam" id="3.40.1160.10:FF:000023">
    <property type="entry name" value="Probable aspartokinase"/>
    <property type="match status" value="1"/>
</dbReference>
<dbReference type="GO" id="GO:0009090">
    <property type="term" value="P:homoserine biosynthetic process"/>
    <property type="evidence" value="ECO:0007669"/>
    <property type="project" value="TreeGrafter"/>
</dbReference>
<feature type="compositionally biased region" description="Polar residues" evidence="7">
    <location>
        <begin position="80"/>
        <end position="90"/>
    </location>
</feature>
<dbReference type="EMBL" id="NBSH01000001">
    <property type="protein sequence ID" value="ORX40533.1"/>
    <property type="molecule type" value="Genomic_DNA"/>
</dbReference>
<evidence type="ECO:0000313" key="11">
    <source>
        <dbReference type="Proteomes" id="UP000193218"/>
    </source>
</evidence>
<protein>
    <recommendedName>
        <fullName evidence="2">aspartate kinase</fullName>
        <ecNumber evidence="2">2.7.2.4</ecNumber>
    </recommendedName>
</protein>
<name>A0A1Y1UR50_9TREE</name>
<dbReference type="AlphaFoldDB" id="A0A1Y1UR50"/>
<dbReference type="InterPro" id="IPR018042">
    <property type="entry name" value="Aspartate_kinase_CS"/>
</dbReference>
<comment type="caution">
    <text evidence="10">The sequence shown here is derived from an EMBL/GenBank/DDBJ whole genome shotgun (WGS) entry which is preliminary data.</text>
</comment>
<keyword evidence="5 10" id="KW-0418">Kinase</keyword>
<dbReference type="FunFam" id="3.30.2130.10:FF:000001">
    <property type="entry name" value="Bifunctional aspartokinase/homoserine dehydrogenase"/>
    <property type="match status" value="1"/>
</dbReference>
<evidence type="ECO:0000259" key="9">
    <source>
        <dbReference type="Pfam" id="PF22468"/>
    </source>
</evidence>
<dbReference type="GO" id="GO:0005829">
    <property type="term" value="C:cytosol"/>
    <property type="evidence" value="ECO:0007669"/>
    <property type="project" value="TreeGrafter"/>
</dbReference>
<organism evidence="10 11">
    <name type="scientific">Kockovaella imperatae</name>
    <dbReference type="NCBI Taxonomy" id="4999"/>
    <lineage>
        <taxon>Eukaryota</taxon>
        <taxon>Fungi</taxon>
        <taxon>Dikarya</taxon>
        <taxon>Basidiomycota</taxon>
        <taxon>Agaricomycotina</taxon>
        <taxon>Tremellomycetes</taxon>
        <taxon>Tremellales</taxon>
        <taxon>Cuniculitremaceae</taxon>
        <taxon>Kockovaella</taxon>
    </lineage>
</organism>
<dbReference type="GeneID" id="33554929"/>
<evidence type="ECO:0000256" key="3">
    <source>
        <dbReference type="ARBA" id="ARBA00022679"/>
    </source>
</evidence>
<dbReference type="InterPro" id="IPR036393">
    <property type="entry name" value="AceGlu_kinase-like_sf"/>
</dbReference>
<dbReference type="InterPro" id="IPR001048">
    <property type="entry name" value="Asp/Glu/Uridylate_kinase"/>
</dbReference>
<dbReference type="SUPFAM" id="SSF53633">
    <property type="entry name" value="Carbamate kinase-like"/>
    <property type="match status" value="1"/>
</dbReference>
<dbReference type="InterPro" id="IPR045865">
    <property type="entry name" value="ACT-like_dom_sf"/>
</dbReference>
<dbReference type="PANTHER" id="PTHR21499:SF59">
    <property type="entry name" value="ASPARTOKINASE"/>
    <property type="match status" value="1"/>
</dbReference>
<keyword evidence="3" id="KW-0808">Transferase</keyword>
<dbReference type="PANTHER" id="PTHR21499">
    <property type="entry name" value="ASPARTATE KINASE"/>
    <property type="match status" value="1"/>
</dbReference>
<keyword evidence="6" id="KW-0067">ATP-binding</keyword>
<feature type="compositionally biased region" description="Low complexity" evidence="7">
    <location>
        <begin position="119"/>
        <end position="128"/>
    </location>
</feature>
<dbReference type="GO" id="GO:0071266">
    <property type="term" value="P:'de novo' L-methionine biosynthetic process"/>
    <property type="evidence" value="ECO:0007669"/>
    <property type="project" value="UniProtKB-ARBA"/>
</dbReference>
<dbReference type="Pfam" id="PF22468">
    <property type="entry name" value="ACT_9"/>
    <property type="match status" value="1"/>
</dbReference>
<dbReference type="Gene3D" id="3.30.2130.10">
    <property type="entry name" value="VC0802-like"/>
    <property type="match status" value="1"/>
</dbReference>
<sequence length="616" mass="66908">MEEHLLRNSSDNSFPWVVQKYGGTSVGKSLDSICRIVESYLSGSRVALVCSARSSHTKALGTTNLLLQASREALQPPSARPTSGSGSQTPFFPKRVGSGFFSEARTFREPRESRERESSTSTKELSSSMISSISSLSQLEFTRSSSPSPFQPSPSARNRSPPLTPLTPGVNGGVDETSAFHETVDVLKKGHLEAARQSLRPGPLRDELEDEIERDCESLRSFLCAAQIIDEISPRSQDSIVGTGERLACKIVAAALRDKGIDSELVLLDNIVDASMQALSDPQLTSSGDQGVAQLGQDFYDQLAQRLGERIRECGTRVPVITGYFGPVPGSLLAQIGRGYTDLCAALCAVGVQAKELQVWKEVDGIFTADPRKVPTARLVPVITPDEAAELTYYGSEVIHPFTMEQVIRAQIPIRIKNVDHPAGSGTIIYPDEGFPRGIDSSPPAALRILEEEKDKIEGRMPTAVTIKDNIIVLNIHSNRKTISHGFLARIFGTLDRAGVVVDLISTSEVHVSMAMQDFHAQRRLDRLVKDLERIGEITVSKDMAILSLVGRNMRNAIGSAGLMFSSLAKAMINIEMISQGASEINISCVIENKDAVKALNVIHESCLTIKPSRSI</sequence>
<accession>A0A1Y1UR50</accession>
<evidence type="ECO:0000256" key="6">
    <source>
        <dbReference type="ARBA" id="ARBA00022840"/>
    </source>
</evidence>
<evidence type="ECO:0000256" key="5">
    <source>
        <dbReference type="ARBA" id="ARBA00022777"/>
    </source>
</evidence>
<dbReference type="InterPro" id="IPR001341">
    <property type="entry name" value="Asp_kinase"/>
</dbReference>